<dbReference type="PANTHER" id="PTHR43367:SF1">
    <property type="entry name" value="TWO-COMPONENT RESPONSE REGULATOR-LIKE APRR6-RELATED"/>
    <property type="match status" value="1"/>
</dbReference>
<comment type="caution">
    <text evidence="4">The sequence shown here is derived from an EMBL/GenBank/DDBJ whole genome shotgun (WGS) entry which is preliminary data.</text>
</comment>
<dbReference type="EMBL" id="BAER01000074">
    <property type="protein sequence ID" value="GAC33838.1"/>
    <property type="molecule type" value="Genomic_DNA"/>
</dbReference>
<dbReference type="GO" id="GO:0000160">
    <property type="term" value="P:phosphorelay signal transduction system"/>
    <property type="evidence" value="ECO:0007669"/>
    <property type="project" value="InterPro"/>
</dbReference>
<dbReference type="InterPro" id="IPR036388">
    <property type="entry name" value="WH-like_DNA-bd_sf"/>
</dbReference>
<name>K6ZYN5_9ALTE</name>
<reference evidence="5" key="1">
    <citation type="journal article" date="2014" name="Environ. Microbiol.">
        <title>Comparative genomics of the marine bacterial genus Glaciecola reveals the high degree of genomic diversity and genomic characteristic for cold adaptation.</title>
        <authorList>
            <person name="Qin Q.L."/>
            <person name="Xie B.B."/>
            <person name="Yu Y."/>
            <person name="Shu Y.L."/>
            <person name="Rong J.C."/>
            <person name="Zhang Y.J."/>
            <person name="Zhao D.L."/>
            <person name="Chen X.L."/>
            <person name="Zhang X.Y."/>
            <person name="Chen B."/>
            <person name="Zhou B.C."/>
            <person name="Zhang Y.Z."/>
        </authorList>
    </citation>
    <scope>NUCLEOTIDE SEQUENCE [LARGE SCALE GENOMIC DNA]</scope>
    <source>
        <strain evidence="5">LMG 21857</strain>
    </source>
</reference>
<dbReference type="InterPro" id="IPR011006">
    <property type="entry name" value="CheY-like_superfamily"/>
</dbReference>
<dbReference type="PANTHER" id="PTHR43367">
    <property type="match status" value="1"/>
</dbReference>
<evidence type="ECO:0000313" key="5">
    <source>
        <dbReference type="Proteomes" id="UP000006322"/>
    </source>
</evidence>
<sequence>MISTAKSQSHLAAQSQLNILLIDENVQRAESIVTALDNSRYKVSHLACTQAGLLKQVDEIQPDIIVIDIESPNRDMLESLHTISHYNPKPVVMFSSQQDTETINLSVQSGVSAYVVGDIDPERVKPILDAAVARFKEFHKLKDELNDTKQQLESRKTIDLAKRLLMRSNKMSEEQAFHSMRKTAMDTGQKLENVAKTIVSMLRSFEKGNDHD</sequence>
<dbReference type="Pfam" id="PF03861">
    <property type="entry name" value="ANTAR"/>
    <property type="match status" value="1"/>
</dbReference>
<evidence type="ECO:0000259" key="3">
    <source>
        <dbReference type="PROSITE" id="PS50921"/>
    </source>
</evidence>
<dbReference type="InterPro" id="IPR008327">
    <property type="entry name" value="Sig_transdc_resp-reg_antiterm"/>
</dbReference>
<dbReference type="SUPFAM" id="SSF52172">
    <property type="entry name" value="CheY-like"/>
    <property type="match status" value="1"/>
</dbReference>
<dbReference type="Pfam" id="PF00072">
    <property type="entry name" value="Response_reg"/>
    <property type="match status" value="1"/>
</dbReference>
<feature type="domain" description="ANTAR" evidence="3">
    <location>
        <begin position="138"/>
        <end position="199"/>
    </location>
</feature>
<dbReference type="PROSITE" id="PS50110">
    <property type="entry name" value="RESPONSE_REGULATORY"/>
    <property type="match status" value="1"/>
</dbReference>
<accession>K6ZYN5</accession>
<dbReference type="GO" id="GO:0003723">
    <property type="term" value="F:RNA binding"/>
    <property type="evidence" value="ECO:0007669"/>
    <property type="project" value="InterPro"/>
</dbReference>
<feature type="modified residue" description="4-aspartylphosphate" evidence="1">
    <location>
        <position position="68"/>
    </location>
</feature>
<feature type="domain" description="Response regulatory" evidence="2">
    <location>
        <begin position="18"/>
        <end position="132"/>
    </location>
</feature>
<dbReference type="InterPro" id="IPR001789">
    <property type="entry name" value="Sig_transdc_resp-reg_receiver"/>
</dbReference>
<proteinExistence type="predicted"/>
<evidence type="ECO:0000313" key="4">
    <source>
        <dbReference type="EMBL" id="GAC33838.1"/>
    </source>
</evidence>
<keyword evidence="1" id="KW-0597">Phosphoprotein</keyword>
<dbReference type="OrthoDB" id="9782798at2"/>
<dbReference type="SMART" id="SM01012">
    <property type="entry name" value="ANTAR"/>
    <property type="match status" value="1"/>
</dbReference>
<dbReference type="Proteomes" id="UP000006322">
    <property type="component" value="Unassembled WGS sequence"/>
</dbReference>
<dbReference type="InterPro" id="IPR005561">
    <property type="entry name" value="ANTAR"/>
</dbReference>
<dbReference type="Gene3D" id="1.10.10.10">
    <property type="entry name" value="Winged helix-like DNA-binding domain superfamily/Winged helix DNA-binding domain"/>
    <property type="match status" value="1"/>
</dbReference>
<dbReference type="PIRSF" id="PIRSF036382">
    <property type="entry name" value="RR_antiterm"/>
    <property type="match status" value="1"/>
</dbReference>
<dbReference type="AlphaFoldDB" id="K6ZYN5"/>
<protein>
    <submittedName>
        <fullName evidence="4">Response regulator NasT</fullName>
    </submittedName>
</protein>
<dbReference type="CDD" id="cd00156">
    <property type="entry name" value="REC"/>
    <property type="match status" value="1"/>
</dbReference>
<gene>
    <name evidence="4" type="primary">nasT</name>
    <name evidence="4" type="ORF">GPLA_2945</name>
</gene>
<dbReference type="STRING" id="1129793.GPLA_2945"/>
<keyword evidence="5" id="KW-1185">Reference proteome</keyword>
<dbReference type="Gene3D" id="3.40.50.2300">
    <property type="match status" value="1"/>
</dbReference>
<dbReference type="RefSeq" id="WP_007105605.1">
    <property type="nucleotide sequence ID" value="NZ_BAER01000074.1"/>
</dbReference>
<organism evidence="4 5">
    <name type="scientific">Paraglaciecola polaris LMG 21857</name>
    <dbReference type="NCBI Taxonomy" id="1129793"/>
    <lineage>
        <taxon>Bacteria</taxon>
        <taxon>Pseudomonadati</taxon>
        <taxon>Pseudomonadota</taxon>
        <taxon>Gammaproteobacteria</taxon>
        <taxon>Alteromonadales</taxon>
        <taxon>Alteromonadaceae</taxon>
        <taxon>Paraglaciecola</taxon>
    </lineage>
</organism>
<evidence type="ECO:0000256" key="1">
    <source>
        <dbReference type="PROSITE-ProRule" id="PRU00169"/>
    </source>
</evidence>
<dbReference type="PROSITE" id="PS50921">
    <property type="entry name" value="ANTAR"/>
    <property type="match status" value="1"/>
</dbReference>
<evidence type="ECO:0000259" key="2">
    <source>
        <dbReference type="PROSITE" id="PS50110"/>
    </source>
</evidence>
<dbReference type="SMART" id="SM00448">
    <property type="entry name" value="REC"/>
    <property type="match status" value="1"/>
</dbReference>